<dbReference type="PANTHER" id="PTHR22912">
    <property type="entry name" value="DISULFIDE OXIDOREDUCTASE"/>
    <property type="match status" value="1"/>
</dbReference>
<name>A0A1H3EAL4_9EURY</name>
<dbReference type="InterPro" id="IPR012999">
    <property type="entry name" value="Pyr_OxRdtase_I_AS"/>
</dbReference>
<protein>
    <recommendedName>
        <fullName evidence="2 10">Dihydrolipoyl dehydrogenase</fullName>
        <ecNumber evidence="2 10">1.8.1.4</ecNumber>
    </recommendedName>
</protein>
<dbReference type="Pfam" id="PF07992">
    <property type="entry name" value="Pyr_redox_2"/>
    <property type="match status" value="1"/>
</dbReference>
<dbReference type="InterPro" id="IPR036188">
    <property type="entry name" value="FAD/NAD-bd_sf"/>
</dbReference>
<evidence type="ECO:0000313" key="13">
    <source>
        <dbReference type="EMBL" id="SDX75695.1"/>
    </source>
</evidence>
<dbReference type="PANTHER" id="PTHR22912:SF160">
    <property type="entry name" value="DIHYDROLIPOYL DEHYDROGENASE"/>
    <property type="match status" value="1"/>
</dbReference>
<evidence type="ECO:0000256" key="7">
    <source>
        <dbReference type="ARBA" id="ARBA00023157"/>
    </source>
</evidence>
<sequence>MSTTDPSIETDVAVIGAGPGGYVAAIRAAQHDLDVTLVERDAYGGVCLNAGCIPSKAYIHAADLAHDATHAAEMGLEGDLEVDMPTLQDWTSGIVDRMTRSVEKLCKANGVRLVEGTATFASESELAVAGPDAAPETISFEHAIVSTGSRPIEIPNFPFAADSVWSSRDALGAETVPDRLVVVGAGYIGMELSTTFAKLGADVTVVEMLDDVLPTYEDDVKRVVRSRAEELGIEFSFGEGASDRRETADGIEIVTETEDGEESVYQADRVLVAVGREPVTDTLELDAAGLEPDADGFLETDAQGRTDLDHVFAVGDVAGDPMLAHAASREGIVAAETIAGEPAALDAQAVPSAVFTDPEIATVGLTEAEATAEGFDTVVGEMPFRASGRAMTADATDGFVRIVADADGHAVLGAQIVGADASELIAEVTLAVETGATLEDVATTVHTHPTLAEAVMEAAENAMGQAIHTLNR</sequence>
<dbReference type="GO" id="GO:0050660">
    <property type="term" value="F:flavin adenine dinucleotide binding"/>
    <property type="evidence" value="ECO:0007669"/>
    <property type="project" value="InterPro"/>
</dbReference>
<keyword evidence="4 10" id="KW-0274">FAD</keyword>
<dbReference type="InterPro" id="IPR006258">
    <property type="entry name" value="Lipoamide_DH"/>
</dbReference>
<evidence type="ECO:0000256" key="9">
    <source>
        <dbReference type="ARBA" id="ARBA00049187"/>
    </source>
</evidence>
<dbReference type="PRINTS" id="PR00368">
    <property type="entry name" value="FADPNR"/>
</dbReference>
<dbReference type="InterPro" id="IPR004099">
    <property type="entry name" value="Pyr_nucl-diS_OxRdtase_dimer"/>
</dbReference>
<evidence type="ECO:0000313" key="14">
    <source>
        <dbReference type="Proteomes" id="UP000199079"/>
    </source>
</evidence>
<dbReference type="SUPFAM" id="SSF51905">
    <property type="entry name" value="FAD/NAD(P)-binding domain"/>
    <property type="match status" value="1"/>
</dbReference>
<dbReference type="InterPro" id="IPR050151">
    <property type="entry name" value="Class-I_Pyr_Nuc-Dis_Oxidored"/>
</dbReference>
<keyword evidence="5 10" id="KW-0560">Oxidoreductase</keyword>
<evidence type="ECO:0000256" key="2">
    <source>
        <dbReference type="ARBA" id="ARBA00012608"/>
    </source>
</evidence>
<dbReference type="Proteomes" id="UP000199079">
    <property type="component" value="Unassembled WGS sequence"/>
</dbReference>
<dbReference type="EC" id="1.8.1.4" evidence="2 10"/>
<dbReference type="PRINTS" id="PR00411">
    <property type="entry name" value="PNDRDTASEI"/>
</dbReference>
<comment type="cofactor">
    <cofactor evidence="10">
        <name>FAD</name>
        <dbReference type="ChEBI" id="CHEBI:57692"/>
    </cofactor>
    <text evidence="10">Binds 1 FAD per subunit.</text>
</comment>
<gene>
    <name evidence="13" type="ORF">SAMN05216564_101352</name>
</gene>
<evidence type="ECO:0000259" key="12">
    <source>
        <dbReference type="Pfam" id="PF07992"/>
    </source>
</evidence>
<accession>A0A1H3EAL4</accession>
<dbReference type="PIRSF" id="PIRSF000350">
    <property type="entry name" value="Mercury_reductase_MerA"/>
    <property type="match status" value="1"/>
</dbReference>
<dbReference type="OrthoDB" id="27922at2157"/>
<comment type="catalytic activity">
    <reaction evidence="9 10">
        <text>N(6)-[(R)-dihydrolipoyl]-L-lysyl-[protein] + NAD(+) = N(6)-[(R)-lipoyl]-L-lysyl-[protein] + NADH + H(+)</text>
        <dbReference type="Rhea" id="RHEA:15045"/>
        <dbReference type="Rhea" id="RHEA-COMP:10474"/>
        <dbReference type="Rhea" id="RHEA-COMP:10475"/>
        <dbReference type="ChEBI" id="CHEBI:15378"/>
        <dbReference type="ChEBI" id="CHEBI:57540"/>
        <dbReference type="ChEBI" id="CHEBI:57945"/>
        <dbReference type="ChEBI" id="CHEBI:83099"/>
        <dbReference type="ChEBI" id="CHEBI:83100"/>
        <dbReference type="EC" id="1.8.1.4"/>
    </reaction>
</comment>
<dbReference type="InterPro" id="IPR016156">
    <property type="entry name" value="FAD/NAD-linked_Rdtase_dimer_sf"/>
</dbReference>
<comment type="miscellaneous">
    <text evidence="10">The active site is a redox-active disulfide bond.</text>
</comment>
<organism evidence="13 14">
    <name type="scientific">Halopenitus persicus</name>
    <dbReference type="NCBI Taxonomy" id="1048396"/>
    <lineage>
        <taxon>Archaea</taxon>
        <taxon>Methanobacteriati</taxon>
        <taxon>Methanobacteriota</taxon>
        <taxon>Stenosarchaea group</taxon>
        <taxon>Halobacteria</taxon>
        <taxon>Halobacteriales</taxon>
        <taxon>Haloferacaceae</taxon>
        <taxon>Halopenitus</taxon>
    </lineage>
</organism>
<feature type="domain" description="FAD/NAD(P)-binding" evidence="12">
    <location>
        <begin position="11"/>
        <end position="331"/>
    </location>
</feature>
<evidence type="ECO:0000256" key="4">
    <source>
        <dbReference type="ARBA" id="ARBA00022827"/>
    </source>
</evidence>
<dbReference type="Pfam" id="PF02852">
    <property type="entry name" value="Pyr_redox_dim"/>
    <property type="match status" value="1"/>
</dbReference>
<dbReference type="NCBIfam" id="TIGR01350">
    <property type="entry name" value="lipoamide_DH"/>
    <property type="match status" value="1"/>
</dbReference>
<dbReference type="GO" id="GO:0004148">
    <property type="term" value="F:dihydrolipoyl dehydrogenase (NADH) activity"/>
    <property type="evidence" value="ECO:0007669"/>
    <property type="project" value="UniProtKB-EC"/>
</dbReference>
<evidence type="ECO:0000256" key="8">
    <source>
        <dbReference type="ARBA" id="ARBA00023284"/>
    </source>
</evidence>
<dbReference type="Gene3D" id="3.50.50.60">
    <property type="entry name" value="FAD/NAD(P)-binding domain"/>
    <property type="match status" value="2"/>
</dbReference>
<dbReference type="AlphaFoldDB" id="A0A1H3EAL4"/>
<keyword evidence="3 10" id="KW-0285">Flavoprotein</keyword>
<dbReference type="InterPro" id="IPR023753">
    <property type="entry name" value="FAD/NAD-binding_dom"/>
</dbReference>
<dbReference type="PROSITE" id="PS00076">
    <property type="entry name" value="PYRIDINE_REDOX_1"/>
    <property type="match status" value="1"/>
</dbReference>
<dbReference type="GO" id="GO:0006103">
    <property type="term" value="P:2-oxoglutarate metabolic process"/>
    <property type="evidence" value="ECO:0007669"/>
    <property type="project" value="TreeGrafter"/>
</dbReference>
<dbReference type="RefSeq" id="WP_092730455.1">
    <property type="nucleotide sequence ID" value="NZ_FNPC01000001.1"/>
</dbReference>
<reference evidence="14" key="1">
    <citation type="submission" date="2016-10" db="EMBL/GenBank/DDBJ databases">
        <authorList>
            <person name="Varghese N."/>
            <person name="Submissions S."/>
        </authorList>
    </citation>
    <scope>NUCLEOTIDE SEQUENCE [LARGE SCALE GENOMIC DNA]</scope>
    <source>
        <strain evidence="14">DC30,IBRC 10041,KCTC 4046</strain>
    </source>
</reference>
<evidence type="ECO:0000256" key="3">
    <source>
        <dbReference type="ARBA" id="ARBA00022630"/>
    </source>
</evidence>
<proteinExistence type="inferred from homology"/>
<dbReference type="SUPFAM" id="SSF55424">
    <property type="entry name" value="FAD/NAD-linked reductases, dimerisation (C-terminal) domain"/>
    <property type="match status" value="1"/>
</dbReference>
<evidence type="ECO:0000256" key="5">
    <source>
        <dbReference type="ARBA" id="ARBA00023002"/>
    </source>
</evidence>
<dbReference type="Gene3D" id="3.30.390.30">
    <property type="match status" value="1"/>
</dbReference>
<dbReference type="InterPro" id="IPR001100">
    <property type="entry name" value="Pyr_nuc-diS_OxRdtase"/>
</dbReference>
<dbReference type="EMBL" id="FNPC01000001">
    <property type="protein sequence ID" value="SDX75695.1"/>
    <property type="molecule type" value="Genomic_DNA"/>
</dbReference>
<evidence type="ECO:0000259" key="11">
    <source>
        <dbReference type="Pfam" id="PF02852"/>
    </source>
</evidence>
<evidence type="ECO:0000256" key="6">
    <source>
        <dbReference type="ARBA" id="ARBA00023027"/>
    </source>
</evidence>
<comment type="similarity">
    <text evidence="1 10">Belongs to the class-I pyridine nucleotide-disulfide oxidoreductase family.</text>
</comment>
<keyword evidence="6 10" id="KW-0520">NAD</keyword>
<keyword evidence="7" id="KW-1015">Disulfide bond</keyword>
<dbReference type="FunFam" id="3.30.390.30:FF:000001">
    <property type="entry name" value="Dihydrolipoyl dehydrogenase"/>
    <property type="match status" value="1"/>
</dbReference>
<evidence type="ECO:0000256" key="1">
    <source>
        <dbReference type="ARBA" id="ARBA00007532"/>
    </source>
</evidence>
<keyword evidence="8 10" id="KW-0676">Redox-active center</keyword>
<feature type="domain" description="Pyridine nucleotide-disulphide oxidoreductase dimerisation" evidence="11">
    <location>
        <begin position="350"/>
        <end position="459"/>
    </location>
</feature>
<evidence type="ECO:0000256" key="10">
    <source>
        <dbReference type="RuleBase" id="RU003692"/>
    </source>
</evidence>
<keyword evidence="14" id="KW-1185">Reference proteome</keyword>